<evidence type="ECO:0000256" key="12">
    <source>
        <dbReference type="ARBA" id="ARBA00025670"/>
    </source>
</evidence>
<sequence length="611" mass="69176">MREKTEESPKKEKKRKQTNMSAFAVYQQRQNKSASDEALSVQPTGDNASFSGIKSKRIHEKRQGNNAIGLFEEPDYKLGKLSAKAMVRKRKKAKRKELNIIISQQPKTFKDGIDEIRKSLAEADVIPFKLSQEQSKKKSVIGSAQRKKVMKKDSFSQKIKRNKISISEQGMSGEKCFEWLIHPFDKEKFMREMWEKKPLLIRRNNPEYYSGVFSAAELDSILRKENVQFTKNLDVTTYTPEGGRDTLNPVGRAHGAVVWDFFLNGCSIRLLNPQTFSHGVWKLLTTLQEYFHSCVGANVYLTPGGFQGFAPHWDDIEAFVLQLEGQKSWKVYAPRNENEKLPLHSSKNFKQDEIGEPILEAVLQPGDLLYFPRGFIHQASTPEKAKHSLHITVSCAQRNTWGDLLKKMLEGAVEMAMEEDASLRESLPVNYFTSAGIVWSETDTPSRKAFLDRVASAMRTVMQHAPVDSAVDQVAKGFVHDSLPPVLSEDDLACSVYGTGEKWSAAKQKVVRRVELDPDTNIRLLRVSAIRLVMEEGAVRLYHSVDNPRIYHGDDIQFFEMSPEEAPALESLIHSFPEFVKVEDLPLPTISEKVGFDAVRMCTVGEGTDTQ</sequence>
<evidence type="ECO:0000256" key="7">
    <source>
        <dbReference type="ARBA" id="ARBA00023002"/>
    </source>
</evidence>
<dbReference type="SUPFAM" id="SSF51197">
    <property type="entry name" value="Clavaminate synthase-like"/>
    <property type="match status" value="1"/>
</dbReference>
<dbReference type="Gene3D" id="1.10.10.1500">
    <property type="entry name" value="JmjC domain-containing ribosomal oxygenase (ROX), dimer domain"/>
    <property type="match status" value="1"/>
</dbReference>
<dbReference type="InterPro" id="IPR039994">
    <property type="entry name" value="NO66-like"/>
</dbReference>
<keyword evidence="5" id="KW-0156">Chromatin regulator</keyword>
<evidence type="ECO:0000256" key="2">
    <source>
        <dbReference type="ARBA" id="ARBA00010309"/>
    </source>
</evidence>
<evidence type="ECO:0000256" key="3">
    <source>
        <dbReference type="ARBA" id="ARBA00022491"/>
    </source>
</evidence>
<gene>
    <name evidence="17" type="ORF">DSTB1V02_LOCUS12018</name>
</gene>
<feature type="domain" description="JmjC" evidence="16">
    <location>
        <begin position="266"/>
        <end position="412"/>
    </location>
</feature>
<dbReference type="GO" id="GO:0005730">
    <property type="term" value="C:nucleolus"/>
    <property type="evidence" value="ECO:0007669"/>
    <property type="project" value="TreeGrafter"/>
</dbReference>
<dbReference type="GO" id="GO:0032453">
    <property type="term" value="F:histone H3K4 demethylase activity"/>
    <property type="evidence" value="ECO:0007669"/>
    <property type="project" value="TreeGrafter"/>
</dbReference>
<proteinExistence type="inferred from homology"/>
<feature type="compositionally biased region" description="Polar residues" evidence="15">
    <location>
        <begin position="41"/>
        <end position="52"/>
    </location>
</feature>
<dbReference type="InterPro" id="IPR003347">
    <property type="entry name" value="JmjC_dom"/>
</dbReference>
<evidence type="ECO:0000256" key="4">
    <source>
        <dbReference type="ARBA" id="ARBA00022723"/>
    </source>
</evidence>
<comment type="similarity">
    <text evidence="2">Belongs to the ROX family. NO66 subfamily.</text>
</comment>
<organism evidence="17">
    <name type="scientific">Darwinula stevensoni</name>
    <dbReference type="NCBI Taxonomy" id="69355"/>
    <lineage>
        <taxon>Eukaryota</taxon>
        <taxon>Metazoa</taxon>
        <taxon>Ecdysozoa</taxon>
        <taxon>Arthropoda</taxon>
        <taxon>Crustacea</taxon>
        <taxon>Oligostraca</taxon>
        <taxon>Ostracoda</taxon>
        <taxon>Podocopa</taxon>
        <taxon>Podocopida</taxon>
        <taxon>Darwinulocopina</taxon>
        <taxon>Darwinuloidea</taxon>
        <taxon>Darwinulidae</taxon>
        <taxon>Darwinula</taxon>
    </lineage>
</organism>
<keyword evidence="7 14" id="KW-0560">Oxidoreductase</keyword>
<evidence type="ECO:0000256" key="8">
    <source>
        <dbReference type="ARBA" id="ARBA00023004"/>
    </source>
</evidence>
<dbReference type="OrthoDB" id="425950at2759"/>
<comment type="cofactor">
    <cofactor evidence="14">
        <name>Fe(2+)</name>
        <dbReference type="ChEBI" id="CHEBI:29033"/>
    </cofactor>
    <text evidence="14">Binds 1 Fe(2+) ion per subunit.</text>
</comment>
<dbReference type="EC" id="1.14.11.27" evidence="14"/>
<protein>
    <recommendedName>
        <fullName evidence="14">Bifunctional lysine-specific demethylase and histidyl-hydroxylase</fullName>
        <ecNumber evidence="14">1.14.11.27</ecNumber>
    </recommendedName>
</protein>
<evidence type="ECO:0000256" key="10">
    <source>
        <dbReference type="ARBA" id="ARBA00023163"/>
    </source>
</evidence>
<evidence type="ECO:0000256" key="6">
    <source>
        <dbReference type="ARBA" id="ARBA00022964"/>
    </source>
</evidence>
<evidence type="ECO:0000256" key="14">
    <source>
        <dbReference type="RuleBase" id="RU366061"/>
    </source>
</evidence>
<comment type="function">
    <text evidence="12">Oxygenase that can act as both a histone lysine demethylase and a ribosomal histidine hydroxylase. Specifically demethylates 'Lys-4' (H3K4me) and 'Lys-36' (H3K36me) of histone H3, thereby playing a central role in histone code.</text>
</comment>
<evidence type="ECO:0000256" key="5">
    <source>
        <dbReference type="ARBA" id="ARBA00022853"/>
    </source>
</evidence>
<evidence type="ECO:0000256" key="11">
    <source>
        <dbReference type="ARBA" id="ARBA00023242"/>
    </source>
</evidence>
<comment type="catalytic activity">
    <reaction evidence="13 14">
        <text>N(6),N(6)-dimethyl-L-lysyl(36)-[histone H3] + 2 2-oxoglutarate + 2 O2 = L-lysyl(36)-[histone H3] + 2 formaldehyde + 2 succinate + 2 CO2</text>
        <dbReference type="Rhea" id="RHEA:42032"/>
        <dbReference type="Rhea" id="RHEA-COMP:9785"/>
        <dbReference type="Rhea" id="RHEA-COMP:9787"/>
        <dbReference type="ChEBI" id="CHEBI:15379"/>
        <dbReference type="ChEBI" id="CHEBI:16526"/>
        <dbReference type="ChEBI" id="CHEBI:16810"/>
        <dbReference type="ChEBI" id="CHEBI:16842"/>
        <dbReference type="ChEBI" id="CHEBI:29969"/>
        <dbReference type="ChEBI" id="CHEBI:30031"/>
        <dbReference type="ChEBI" id="CHEBI:61976"/>
        <dbReference type="EC" id="1.14.11.27"/>
    </reaction>
</comment>
<dbReference type="EMBL" id="LR903770">
    <property type="protein sequence ID" value="CAD7252260.1"/>
    <property type="molecule type" value="Genomic_DNA"/>
</dbReference>
<keyword evidence="11 14" id="KW-0539">Nucleus</keyword>
<feature type="region of interest" description="Disordered" evidence="15">
    <location>
        <begin position="1"/>
        <end position="59"/>
    </location>
</feature>
<dbReference type="EMBL" id="CAJPEV010004253">
    <property type="protein sequence ID" value="CAG0901461.1"/>
    <property type="molecule type" value="Genomic_DNA"/>
</dbReference>
<dbReference type="AlphaFoldDB" id="A0A7R9FRD7"/>
<name>A0A7R9FRD7_9CRUS</name>
<dbReference type="PANTHER" id="PTHR13096">
    <property type="entry name" value="MINA53 MYC INDUCED NUCLEAR ANTIGEN"/>
    <property type="match status" value="1"/>
</dbReference>
<evidence type="ECO:0000256" key="9">
    <source>
        <dbReference type="ARBA" id="ARBA00023015"/>
    </source>
</evidence>
<keyword evidence="4 14" id="KW-0479">Metal-binding</keyword>
<dbReference type="FunFam" id="2.60.120.650:FF:000013">
    <property type="entry name" value="Ribosomal oxygenase 1"/>
    <property type="match status" value="1"/>
</dbReference>
<dbReference type="PROSITE" id="PS51184">
    <property type="entry name" value="JMJC"/>
    <property type="match status" value="1"/>
</dbReference>
<dbReference type="PANTHER" id="PTHR13096:SF8">
    <property type="entry name" value="RIBOSOMAL OXYGENASE 1"/>
    <property type="match status" value="1"/>
</dbReference>
<dbReference type="Pfam" id="PF21233">
    <property type="entry name" value="WHD_RIOX1"/>
    <property type="match status" value="1"/>
</dbReference>
<keyword evidence="8 14" id="KW-0408">Iron</keyword>
<keyword evidence="10 14" id="KW-0804">Transcription</keyword>
<reference evidence="17" key="1">
    <citation type="submission" date="2020-11" db="EMBL/GenBank/DDBJ databases">
        <authorList>
            <person name="Tran Van P."/>
        </authorList>
    </citation>
    <scope>NUCLEOTIDE SEQUENCE</scope>
</reference>
<keyword evidence="18" id="KW-1185">Reference proteome</keyword>
<evidence type="ECO:0000256" key="15">
    <source>
        <dbReference type="SAM" id="MobiDB-lite"/>
    </source>
</evidence>
<comment type="subcellular location">
    <subcellularLocation>
        <location evidence="1 14">Nucleus</location>
    </subcellularLocation>
</comment>
<feature type="compositionally biased region" description="Basic and acidic residues" evidence="15">
    <location>
        <begin position="1"/>
        <end position="10"/>
    </location>
</feature>
<dbReference type="GO" id="GO:0005506">
    <property type="term" value="F:iron ion binding"/>
    <property type="evidence" value="ECO:0007669"/>
    <property type="project" value="UniProtKB-UniRule"/>
</dbReference>
<dbReference type="Gene3D" id="2.60.120.650">
    <property type="entry name" value="Cupin"/>
    <property type="match status" value="1"/>
</dbReference>
<evidence type="ECO:0000313" key="17">
    <source>
        <dbReference type="EMBL" id="CAD7252260.1"/>
    </source>
</evidence>
<dbReference type="InterPro" id="IPR049043">
    <property type="entry name" value="WHD_RIOX1"/>
</dbReference>
<dbReference type="GO" id="GO:0140680">
    <property type="term" value="F:histone H3K36me/H3K36me2 demethylase activity"/>
    <property type="evidence" value="ECO:0007669"/>
    <property type="project" value="UniProtKB-EC"/>
</dbReference>
<dbReference type="Proteomes" id="UP000677054">
    <property type="component" value="Unassembled WGS sequence"/>
</dbReference>
<keyword evidence="9 14" id="KW-0805">Transcription regulation</keyword>
<evidence type="ECO:0000256" key="13">
    <source>
        <dbReference type="ARBA" id="ARBA00047915"/>
    </source>
</evidence>
<evidence type="ECO:0000259" key="16">
    <source>
        <dbReference type="PROSITE" id="PS51184"/>
    </source>
</evidence>
<dbReference type="Gene3D" id="3.90.930.40">
    <property type="match status" value="1"/>
</dbReference>
<accession>A0A7R9FRD7</accession>
<dbReference type="Pfam" id="PF08007">
    <property type="entry name" value="JmjC_2"/>
    <property type="match status" value="1"/>
</dbReference>
<evidence type="ECO:0000256" key="1">
    <source>
        <dbReference type="ARBA" id="ARBA00004123"/>
    </source>
</evidence>
<dbReference type="FunFam" id="3.90.930.40:FF:000001">
    <property type="entry name" value="ribosomal oxygenase 1 isoform X1"/>
    <property type="match status" value="1"/>
</dbReference>
<keyword evidence="6 14" id="KW-0223">Dioxygenase</keyword>
<evidence type="ECO:0000313" key="18">
    <source>
        <dbReference type="Proteomes" id="UP000677054"/>
    </source>
</evidence>
<keyword evidence="3" id="KW-0678">Repressor</keyword>